<gene>
    <name evidence="1" type="ORF">HQN59_02480</name>
</gene>
<organism evidence="1 2">
    <name type="scientific">Piscinibacter koreensis</name>
    <dbReference type="NCBI Taxonomy" id="2742824"/>
    <lineage>
        <taxon>Bacteria</taxon>
        <taxon>Pseudomonadati</taxon>
        <taxon>Pseudomonadota</taxon>
        <taxon>Betaproteobacteria</taxon>
        <taxon>Burkholderiales</taxon>
        <taxon>Sphaerotilaceae</taxon>
        <taxon>Piscinibacter</taxon>
    </lineage>
</organism>
<dbReference type="EMBL" id="JABWMJ010000001">
    <property type="protein sequence ID" value="NUZ04618.1"/>
    <property type="molecule type" value="Genomic_DNA"/>
</dbReference>
<protein>
    <submittedName>
        <fullName evidence="1">Uncharacterized protein</fullName>
    </submittedName>
</protein>
<comment type="caution">
    <text evidence="1">The sequence shown here is derived from an EMBL/GenBank/DDBJ whole genome shotgun (WGS) entry which is preliminary data.</text>
</comment>
<evidence type="ECO:0000313" key="2">
    <source>
        <dbReference type="Proteomes" id="UP000529637"/>
    </source>
</evidence>
<reference evidence="1 2" key="1">
    <citation type="submission" date="2020-06" db="EMBL/GenBank/DDBJ databases">
        <title>Schlegella sp. ID0723 isolated from air conditioner.</title>
        <authorList>
            <person name="Kim D.Y."/>
            <person name="Kim D.-U."/>
        </authorList>
    </citation>
    <scope>NUCLEOTIDE SEQUENCE [LARGE SCALE GENOMIC DNA]</scope>
    <source>
        <strain evidence="1 2">ID0723</strain>
    </source>
</reference>
<name>A0A7Y6NK12_9BURK</name>
<dbReference type="RefSeq" id="WP_176065708.1">
    <property type="nucleotide sequence ID" value="NZ_JABWMJ010000001.1"/>
</dbReference>
<sequence length="109" mass="11844">MDIRFHIDASRGAAALAEHARRRLHLRLLHRSDRVAYIAVKVGDTRSRRGHRDTYCAMRVELNGVPPARVVDVGTDAYGTIDRAVDRVGRLVETQLTTGAGDGAGPGDA</sequence>
<dbReference type="Gene3D" id="3.30.160.100">
    <property type="entry name" value="Ribosome hibernation promotion factor-like"/>
    <property type="match status" value="1"/>
</dbReference>
<accession>A0A7Y6NK12</accession>
<dbReference type="InterPro" id="IPR036567">
    <property type="entry name" value="RHF-like"/>
</dbReference>
<dbReference type="AlphaFoldDB" id="A0A7Y6NK12"/>
<evidence type="ECO:0000313" key="1">
    <source>
        <dbReference type="EMBL" id="NUZ04618.1"/>
    </source>
</evidence>
<dbReference type="Proteomes" id="UP000529637">
    <property type="component" value="Unassembled WGS sequence"/>
</dbReference>
<keyword evidence="2" id="KW-1185">Reference proteome</keyword>
<dbReference type="SUPFAM" id="SSF69754">
    <property type="entry name" value="Ribosome binding protein Y (YfiA homologue)"/>
    <property type="match status" value="1"/>
</dbReference>
<proteinExistence type="predicted"/>